<name>A0ABR6JHZ0_9XANT</name>
<keyword evidence="9 10" id="KW-0472">Membrane</keyword>
<evidence type="ECO:0000256" key="7">
    <source>
        <dbReference type="ARBA" id="ARBA00022927"/>
    </source>
</evidence>
<evidence type="ECO:0000256" key="5">
    <source>
        <dbReference type="ARBA" id="ARBA00022519"/>
    </source>
</evidence>
<comment type="similarity">
    <text evidence="2">Belongs to the GSP M family.</text>
</comment>
<dbReference type="SUPFAM" id="SSF103054">
    <property type="entry name" value="General secretion pathway protein M, EpsM"/>
    <property type="match status" value="1"/>
</dbReference>
<keyword evidence="5" id="KW-0997">Cell inner membrane</keyword>
<evidence type="ECO:0000313" key="12">
    <source>
        <dbReference type="Proteomes" id="UP000554726"/>
    </source>
</evidence>
<sequence>MSALQRMHPWWQARAPRERIMLSVMLLVIAAFIAWYALLVPLRHWRLSAQARYDQAAAALLIARASQRSATVAAVPLARIVQRAQEADILITQQRRGPTGALELQIDAVAGPTLFAWLEQLRQRDGVTPTGLDIRRHDGQLQVRCRLTGIAP</sequence>
<dbReference type="EMBL" id="JACHNS010000002">
    <property type="protein sequence ID" value="MBB4592406.1"/>
    <property type="molecule type" value="Genomic_DNA"/>
</dbReference>
<dbReference type="RefSeq" id="WP_184439382.1">
    <property type="nucleotide sequence ID" value="NZ_JACHNS010000002.1"/>
</dbReference>
<proteinExistence type="inferred from homology"/>
<evidence type="ECO:0000256" key="4">
    <source>
        <dbReference type="ARBA" id="ARBA00022475"/>
    </source>
</evidence>
<comment type="subcellular location">
    <subcellularLocation>
        <location evidence="1">Cell inner membrane</location>
        <topology evidence="1">Single-pass membrane protein</topology>
    </subcellularLocation>
</comment>
<evidence type="ECO:0000256" key="3">
    <source>
        <dbReference type="ARBA" id="ARBA00022448"/>
    </source>
</evidence>
<evidence type="ECO:0000256" key="2">
    <source>
        <dbReference type="ARBA" id="ARBA00010637"/>
    </source>
</evidence>
<keyword evidence="4" id="KW-1003">Cell membrane</keyword>
<protein>
    <submittedName>
        <fullName evidence="11">General secretion pathway protein M</fullName>
    </submittedName>
</protein>
<dbReference type="InterPro" id="IPR007690">
    <property type="entry name" value="T2SS_GspM"/>
</dbReference>
<evidence type="ECO:0000256" key="6">
    <source>
        <dbReference type="ARBA" id="ARBA00022692"/>
    </source>
</evidence>
<comment type="caution">
    <text evidence="11">The sequence shown here is derived from an EMBL/GenBank/DDBJ whole genome shotgun (WGS) entry which is preliminary data.</text>
</comment>
<dbReference type="Gene3D" id="3.30.1360.100">
    <property type="entry name" value="General secretion pathway protein M, EpsM"/>
    <property type="match status" value="1"/>
</dbReference>
<evidence type="ECO:0000256" key="8">
    <source>
        <dbReference type="ARBA" id="ARBA00022989"/>
    </source>
</evidence>
<dbReference type="Proteomes" id="UP000554726">
    <property type="component" value="Unassembled WGS sequence"/>
</dbReference>
<organism evidence="11 12">
    <name type="scientific">Xanthomonas cannabis</name>
    <dbReference type="NCBI Taxonomy" id="1885674"/>
    <lineage>
        <taxon>Bacteria</taxon>
        <taxon>Pseudomonadati</taxon>
        <taxon>Pseudomonadota</taxon>
        <taxon>Gammaproteobacteria</taxon>
        <taxon>Lysobacterales</taxon>
        <taxon>Lysobacteraceae</taxon>
        <taxon>Xanthomonas</taxon>
    </lineage>
</organism>
<keyword evidence="12" id="KW-1185">Reference proteome</keyword>
<keyword evidence="3" id="KW-0813">Transport</keyword>
<keyword evidence="6 10" id="KW-0812">Transmembrane</keyword>
<feature type="transmembrane region" description="Helical" evidence="10">
    <location>
        <begin position="20"/>
        <end position="42"/>
    </location>
</feature>
<evidence type="ECO:0000256" key="10">
    <source>
        <dbReference type="SAM" id="Phobius"/>
    </source>
</evidence>
<evidence type="ECO:0000256" key="1">
    <source>
        <dbReference type="ARBA" id="ARBA00004377"/>
    </source>
</evidence>
<dbReference type="Pfam" id="PF04612">
    <property type="entry name" value="T2SSM"/>
    <property type="match status" value="1"/>
</dbReference>
<keyword evidence="7" id="KW-0653">Protein transport</keyword>
<reference evidence="11 12" key="1">
    <citation type="submission" date="2020-08" db="EMBL/GenBank/DDBJ databases">
        <title>Studying the diversity of plant-associated saprophytic bacteria and their role in host health and plant-pathogen interactions.</title>
        <authorList>
            <person name="Potnis N."/>
        </authorList>
    </citation>
    <scope>NUCLEOTIDE SEQUENCE [LARGE SCALE GENOMIC DNA]</scope>
    <source>
        <strain evidence="11 12">F16</strain>
    </source>
</reference>
<accession>A0ABR6JHZ0</accession>
<evidence type="ECO:0000256" key="9">
    <source>
        <dbReference type="ARBA" id="ARBA00023136"/>
    </source>
</evidence>
<gene>
    <name evidence="11" type="ORF">FHR60_001046</name>
</gene>
<evidence type="ECO:0000313" key="11">
    <source>
        <dbReference type="EMBL" id="MBB4592406.1"/>
    </source>
</evidence>
<dbReference type="InterPro" id="IPR023229">
    <property type="entry name" value="T2SS_M_periplasmic_sf"/>
</dbReference>
<keyword evidence="8 10" id="KW-1133">Transmembrane helix</keyword>